<evidence type="ECO:0000259" key="2">
    <source>
        <dbReference type="Pfam" id="PF13460"/>
    </source>
</evidence>
<sequence length="344" mass="37821">MPPKIFLTGATGYIGGDVLQALYHDHPDYDYTLLIRSEAKAQAVQKAFQKVRIVLGGLDDSQILQDEAAKADIVLHTADASDHEGAAKAIAAGLLKGHSKDRPGYWLHTGGTGILTYQDSDNNFEGLGTWSDKEYNDWTKVDELTSLPDHAFHRNIDKLVLDVGVTNPDVVKTVIVCPPTIYGRGRGPGSQRGRQLYEMASLILKRQIIPVVGQGQSRWNNIHVADLTEVFKLLVDRAVDGDANNTDIWGKNGYILTENGEHLWTDVAKKLASIAENKGYIKSAHESPLSKDEALEAAGFEAVSWGLNSRGKAERAAKALGWKPTRVLDDYLDEIIEDEHLRSS</sequence>
<dbReference type="InterPro" id="IPR001509">
    <property type="entry name" value="Epimerase_deHydtase"/>
</dbReference>
<dbReference type="Proteomes" id="UP000054302">
    <property type="component" value="Unassembled WGS sequence"/>
</dbReference>
<evidence type="ECO:0000313" key="4">
    <source>
        <dbReference type="Proteomes" id="UP000054302"/>
    </source>
</evidence>
<dbReference type="InterPro" id="IPR051783">
    <property type="entry name" value="NAD(P)-dependent_oxidoreduct"/>
</dbReference>
<dbReference type="GO" id="GO:0005737">
    <property type="term" value="C:cytoplasm"/>
    <property type="evidence" value="ECO:0007669"/>
    <property type="project" value="TreeGrafter"/>
</dbReference>
<dbReference type="STRING" id="212818.A0A0D1ZRT2"/>
<dbReference type="PANTHER" id="PTHR48079">
    <property type="entry name" value="PROTEIN YEEZ"/>
    <property type="match status" value="1"/>
</dbReference>
<dbReference type="SUPFAM" id="SSF51735">
    <property type="entry name" value="NAD(P)-binding Rossmann-fold domains"/>
    <property type="match status" value="1"/>
</dbReference>
<dbReference type="PANTHER" id="PTHR48079:SF6">
    <property type="entry name" value="NAD(P)-BINDING DOMAIN-CONTAINING PROTEIN-RELATED"/>
    <property type="match status" value="1"/>
</dbReference>
<feature type="domain" description="NAD-dependent epimerase/dehydratase" evidence="1">
    <location>
        <begin position="171"/>
        <end position="243"/>
    </location>
</feature>
<organism evidence="3 4">
    <name type="scientific">Exophiala mesophila</name>
    <name type="common">Black yeast-like fungus</name>
    <dbReference type="NCBI Taxonomy" id="212818"/>
    <lineage>
        <taxon>Eukaryota</taxon>
        <taxon>Fungi</taxon>
        <taxon>Dikarya</taxon>
        <taxon>Ascomycota</taxon>
        <taxon>Pezizomycotina</taxon>
        <taxon>Eurotiomycetes</taxon>
        <taxon>Chaetothyriomycetidae</taxon>
        <taxon>Chaetothyriales</taxon>
        <taxon>Herpotrichiellaceae</taxon>
        <taxon>Exophiala</taxon>
    </lineage>
</organism>
<evidence type="ECO:0000313" key="3">
    <source>
        <dbReference type="EMBL" id="KIV97312.1"/>
    </source>
</evidence>
<dbReference type="OMA" id="WANVHIS"/>
<protein>
    <recommendedName>
        <fullName evidence="5">NAD(P)-binding domain-containing protein</fullName>
    </recommendedName>
</protein>
<dbReference type="OrthoDB" id="2130169at2759"/>
<dbReference type="HOGENOM" id="CLU_007383_12_2_1"/>
<dbReference type="Gene3D" id="3.40.50.720">
    <property type="entry name" value="NAD(P)-binding Rossmann-like Domain"/>
    <property type="match status" value="2"/>
</dbReference>
<keyword evidence="4" id="KW-1185">Reference proteome</keyword>
<evidence type="ECO:0008006" key="5">
    <source>
        <dbReference type="Google" id="ProtNLM"/>
    </source>
</evidence>
<proteinExistence type="predicted"/>
<dbReference type="Pfam" id="PF13460">
    <property type="entry name" value="NAD_binding_10"/>
    <property type="match status" value="1"/>
</dbReference>
<name>A0A0D1ZRT2_EXOME</name>
<dbReference type="GO" id="GO:0004029">
    <property type="term" value="F:aldehyde dehydrogenase (NAD+) activity"/>
    <property type="evidence" value="ECO:0007669"/>
    <property type="project" value="TreeGrafter"/>
</dbReference>
<dbReference type="InterPro" id="IPR036291">
    <property type="entry name" value="NAD(P)-bd_dom_sf"/>
</dbReference>
<dbReference type="AlphaFoldDB" id="A0A0D1ZRT2"/>
<evidence type="ECO:0000259" key="1">
    <source>
        <dbReference type="Pfam" id="PF01370"/>
    </source>
</evidence>
<dbReference type="GeneID" id="27318919"/>
<gene>
    <name evidence="3" type="ORF">PV10_01074</name>
</gene>
<reference evidence="3 4" key="1">
    <citation type="submission" date="2015-01" db="EMBL/GenBank/DDBJ databases">
        <title>The Genome Sequence of Exophiala mesophila CBS40295.</title>
        <authorList>
            <consortium name="The Broad Institute Genomics Platform"/>
            <person name="Cuomo C."/>
            <person name="de Hoog S."/>
            <person name="Gorbushina A."/>
            <person name="Stielow B."/>
            <person name="Teixiera M."/>
            <person name="Abouelleil A."/>
            <person name="Chapman S.B."/>
            <person name="Priest M."/>
            <person name="Young S.K."/>
            <person name="Wortman J."/>
            <person name="Nusbaum C."/>
            <person name="Birren B."/>
        </authorList>
    </citation>
    <scope>NUCLEOTIDE SEQUENCE [LARGE SCALE GENOMIC DNA]</scope>
    <source>
        <strain evidence="3 4">CBS 40295</strain>
    </source>
</reference>
<accession>A0A0D1ZRT2</accession>
<feature type="domain" description="NAD(P)-binding" evidence="2">
    <location>
        <begin position="9"/>
        <end position="92"/>
    </location>
</feature>
<dbReference type="Pfam" id="PF01370">
    <property type="entry name" value="Epimerase"/>
    <property type="match status" value="1"/>
</dbReference>
<dbReference type="VEuPathDB" id="FungiDB:PV10_01074"/>
<dbReference type="RefSeq" id="XP_016228886.1">
    <property type="nucleotide sequence ID" value="XM_016365237.1"/>
</dbReference>
<dbReference type="InterPro" id="IPR016040">
    <property type="entry name" value="NAD(P)-bd_dom"/>
</dbReference>
<dbReference type="EMBL" id="KN847520">
    <property type="protein sequence ID" value="KIV97312.1"/>
    <property type="molecule type" value="Genomic_DNA"/>
</dbReference>